<evidence type="ECO:0000256" key="1">
    <source>
        <dbReference type="ARBA" id="ARBA00004123"/>
    </source>
</evidence>
<dbReference type="Pfam" id="PF14372">
    <property type="entry name" value="hAT-like_RNase-H"/>
    <property type="match status" value="1"/>
</dbReference>
<dbReference type="Proteomes" id="UP001054252">
    <property type="component" value="Unassembled WGS sequence"/>
</dbReference>
<comment type="caution">
    <text evidence="13">The sequence shown here is derived from an EMBL/GenBank/DDBJ whole genome shotgun (WGS) entry which is preliminary data.</text>
</comment>
<dbReference type="InterPro" id="IPR025525">
    <property type="entry name" value="hAT-like_transposase_RNase-H"/>
</dbReference>
<evidence type="ECO:0000256" key="7">
    <source>
        <dbReference type="ARBA" id="ARBA00023125"/>
    </source>
</evidence>
<organism evidence="13 14">
    <name type="scientific">Rubroshorea leprosula</name>
    <dbReference type="NCBI Taxonomy" id="152421"/>
    <lineage>
        <taxon>Eukaryota</taxon>
        <taxon>Viridiplantae</taxon>
        <taxon>Streptophyta</taxon>
        <taxon>Embryophyta</taxon>
        <taxon>Tracheophyta</taxon>
        <taxon>Spermatophyta</taxon>
        <taxon>Magnoliopsida</taxon>
        <taxon>eudicotyledons</taxon>
        <taxon>Gunneridae</taxon>
        <taxon>Pentapetalae</taxon>
        <taxon>rosids</taxon>
        <taxon>malvids</taxon>
        <taxon>Malvales</taxon>
        <taxon>Dipterocarpaceae</taxon>
        <taxon>Rubroshorea</taxon>
    </lineage>
</organism>
<dbReference type="SMART" id="SM00614">
    <property type="entry name" value="ZnF_BED"/>
    <property type="match status" value="1"/>
</dbReference>
<evidence type="ECO:0000313" key="13">
    <source>
        <dbReference type="EMBL" id="GKV39734.1"/>
    </source>
</evidence>
<accession>A0AAV5LRG9</accession>
<evidence type="ECO:0000256" key="2">
    <source>
        <dbReference type="ARBA" id="ARBA00011738"/>
    </source>
</evidence>
<dbReference type="Pfam" id="PF05699">
    <property type="entry name" value="Dimer_Tnp_hAT"/>
    <property type="match status" value="1"/>
</dbReference>
<feature type="region of interest" description="Disordered" evidence="11">
    <location>
        <begin position="1"/>
        <end position="95"/>
    </location>
</feature>
<evidence type="ECO:0000256" key="5">
    <source>
        <dbReference type="ARBA" id="ARBA00022833"/>
    </source>
</evidence>
<dbReference type="InterPro" id="IPR052035">
    <property type="entry name" value="ZnF_BED_domain_contain"/>
</dbReference>
<keyword evidence="7" id="KW-0238">DNA-binding</keyword>
<gene>
    <name evidence="13" type="ORF">SLEP1_g47461</name>
</gene>
<feature type="compositionally biased region" description="Polar residues" evidence="11">
    <location>
        <begin position="644"/>
        <end position="655"/>
    </location>
</feature>
<evidence type="ECO:0000256" key="11">
    <source>
        <dbReference type="SAM" id="MobiDB-lite"/>
    </source>
</evidence>
<proteinExistence type="predicted"/>
<feature type="compositionally biased region" description="Polar residues" evidence="11">
    <location>
        <begin position="71"/>
        <end position="91"/>
    </location>
</feature>
<sequence length="805" mass="92146">MEEMQKTKGKQTEEDDEEYKEDLEEEEEEDDEEEDDEEDDIDDSLGKSSEGNITRAKESTTNITKKRGRVSQKNQPPEVNEQSQPQGTQQKPRGKTSEAWKYFVCFIGPDGKPKGRCKWCSVVIRACSSNNGTSGLKKHITRCKLNPENLKKQAQLKLIKFTTIDGGEAVHLGQWKFDGVASRKAIAVMIILDELPFSFVEKEGFLHFCKVCLPQHFKPPSRRIITRDILALYCDLRDDLSKFFKDRKMRVSLTTDTWTSQNKISYMSLTAHFIDDNWNLQKKILCFVPVDSHKGEDLGDMLERCLREWGIDRVYCITVNNASANDVLVRSLRECLNKWGTSVLRGKDLHMRCVAHIANLVVHDGMKLYNNSVESVRACCKWVRQSTLRVKTFKDVVAFEEIDFKKNVCLDVPHRWNSSYDMLQRAEKYEQAFARLARQEKTFRDELNAPSAPGIPDFEDWENIRRLTRFLEHFYLFTLKVSGSWYCTINLLLHELCEINTLINKWESSKEADLAALAWNMKEKFAKYWGDPTKMNKNIFFAVVLDPSQKMGYLNCLLGDLYPEPEGKAKEYGCWIEAELRKLFDFYKTEIENQNENCGSNSTNATSGSSGGQGPNQNNLNHLVGSKQSGGNGLGGVASLRANRNGNVSSCQSEPGNKKGMKDTERFRRYLSEAAQEKNEQSELDIYLKDKLEIMENDAQFYDVLSFWRLKSGRFPVLAAMAQDILAIPVLTVASESAFSTSGRVLDDFRSSLTPKMAQALVCTQDWLRKKRKHVNITLDCEDLDELEEAEAEYRKKLRSSLLDG</sequence>
<dbReference type="GO" id="GO:0005634">
    <property type="term" value="C:nucleus"/>
    <property type="evidence" value="ECO:0007669"/>
    <property type="project" value="UniProtKB-SubCell"/>
</dbReference>
<keyword evidence="3" id="KW-0479">Metal-binding</keyword>
<keyword evidence="5" id="KW-0862">Zinc</keyword>
<dbReference type="PROSITE" id="PS50808">
    <property type="entry name" value="ZF_BED"/>
    <property type="match status" value="1"/>
</dbReference>
<evidence type="ECO:0000256" key="8">
    <source>
        <dbReference type="ARBA" id="ARBA00023163"/>
    </source>
</evidence>
<reference evidence="13 14" key="1">
    <citation type="journal article" date="2021" name="Commun. Biol.">
        <title>The genome of Shorea leprosula (Dipterocarpaceae) highlights the ecological relevance of drought in aseasonal tropical rainforests.</title>
        <authorList>
            <person name="Ng K.K.S."/>
            <person name="Kobayashi M.J."/>
            <person name="Fawcett J.A."/>
            <person name="Hatakeyama M."/>
            <person name="Paape T."/>
            <person name="Ng C.H."/>
            <person name="Ang C.C."/>
            <person name="Tnah L.H."/>
            <person name="Lee C.T."/>
            <person name="Nishiyama T."/>
            <person name="Sese J."/>
            <person name="O'Brien M.J."/>
            <person name="Copetti D."/>
            <person name="Mohd Noor M.I."/>
            <person name="Ong R.C."/>
            <person name="Putra M."/>
            <person name="Sireger I.Z."/>
            <person name="Indrioko S."/>
            <person name="Kosugi Y."/>
            <person name="Izuno A."/>
            <person name="Isagi Y."/>
            <person name="Lee S.L."/>
            <person name="Shimizu K.K."/>
        </authorList>
    </citation>
    <scope>NUCLEOTIDE SEQUENCE [LARGE SCALE GENOMIC DNA]</scope>
    <source>
        <strain evidence="13">214</strain>
    </source>
</reference>
<dbReference type="SUPFAM" id="SSF53098">
    <property type="entry name" value="Ribonuclease H-like"/>
    <property type="match status" value="1"/>
</dbReference>
<evidence type="ECO:0000256" key="4">
    <source>
        <dbReference type="ARBA" id="ARBA00022771"/>
    </source>
</evidence>
<dbReference type="PANTHER" id="PTHR46481:SF7">
    <property type="entry name" value="ZINC FINGER BED DOMAIN-CONTAINING PROTEIN RICESLEEPER 2-LIKE"/>
    <property type="match status" value="1"/>
</dbReference>
<keyword evidence="14" id="KW-1185">Reference proteome</keyword>
<name>A0AAV5LRG9_9ROSI</name>
<comment type="subunit">
    <text evidence="2">Homodimer.</text>
</comment>
<dbReference type="AlphaFoldDB" id="A0AAV5LRG9"/>
<dbReference type="GO" id="GO:0003677">
    <property type="term" value="F:DNA binding"/>
    <property type="evidence" value="ECO:0007669"/>
    <property type="project" value="UniProtKB-KW"/>
</dbReference>
<dbReference type="EMBL" id="BPVZ01000136">
    <property type="protein sequence ID" value="GKV39734.1"/>
    <property type="molecule type" value="Genomic_DNA"/>
</dbReference>
<evidence type="ECO:0000313" key="14">
    <source>
        <dbReference type="Proteomes" id="UP001054252"/>
    </source>
</evidence>
<evidence type="ECO:0000256" key="3">
    <source>
        <dbReference type="ARBA" id="ARBA00022723"/>
    </source>
</evidence>
<keyword evidence="6" id="KW-0805">Transcription regulation</keyword>
<evidence type="ECO:0000256" key="10">
    <source>
        <dbReference type="PROSITE-ProRule" id="PRU00027"/>
    </source>
</evidence>
<keyword evidence="4 10" id="KW-0863">Zinc-finger</keyword>
<dbReference type="InterPro" id="IPR012337">
    <property type="entry name" value="RNaseH-like_sf"/>
</dbReference>
<feature type="domain" description="BED-type" evidence="12">
    <location>
        <begin position="94"/>
        <end position="150"/>
    </location>
</feature>
<dbReference type="PANTHER" id="PTHR46481">
    <property type="entry name" value="ZINC FINGER BED DOMAIN-CONTAINING PROTEIN 4"/>
    <property type="match status" value="1"/>
</dbReference>
<dbReference type="InterPro" id="IPR003656">
    <property type="entry name" value="Znf_BED"/>
</dbReference>
<feature type="compositionally biased region" description="Low complexity" evidence="11">
    <location>
        <begin position="599"/>
        <end position="608"/>
    </location>
</feature>
<keyword evidence="9" id="KW-0539">Nucleus</keyword>
<feature type="compositionally biased region" description="Acidic residues" evidence="11">
    <location>
        <begin position="13"/>
        <end position="43"/>
    </location>
</feature>
<comment type="subcellular location">
    <subcellularLocation>
        <location evidence="1">Nucleus</location>
    </subcellularLocation>
</comment>
<keyword evidence="8" id="KW-0804">Transcription</keyword>
<evidence type="ECO:0000256" key="9">
    <source>
        <dbReference type="ARBA" id="ARBA00023242"/>
    </source>
</evidence>
<dbReference type="GO" id="GO:0046983">
    <property type="term" value="F:protein dimerization activity"/>
    <property type="evidence" value="ECO:0007669"/>
    <property type="project" value="InterPro"/>
</dbReference>
<evidence type="ECO:0000256" key="6">
    <source>
        <dbReference type="ARBA" id="ARBA00023015"/>
    </source>
</evidence>
<protein>
    <recommendedName>
        <fullName evidence="12">BED-type domain-containing protein</fullName>
    </recommendedName>
</protein>
<evidence type="ECO:0000259" key="12">
    <source>
        <dbReference type="PROSITE" id="PS50808"/>
    </source>
</evidence>
<dbReference type="InterPro" id="IPR008906">
    <property type="entry name" value="HATC_C_dom"/>
</dbReference>
<dbReference type="GO" id="GO:0008270">
    <property type="term" value="F:zinc ion binding"/>
    <property type="evidence" value="ECO:0007669"/>
    <property type="project" value="UniProtKB-KW"/>
</dbReference>
<feature type="compositionally biased region" description="Low complexity" evidence="11">
    <location>
        <begin position="615"/>
        <end position="626"/>
    </location>
</feature>
<feature type="region of interest" description="Disordered" evidence="11">
    <location>
        <begin position="644"/>
        <end position="663"/>
    </location>
</feature>
<feature type="compositionally biased region" description="Basic and acidic residues" evidence="11">
    <location>
        <begin position="1"/>
        <end position="12"/>
    </location>
</feature>
<feature type="region of interest" description="Disordered" evidence="11">
    <location>
        <begin position="595"/>
        <end position="626"/>
    </location>
</feature>